<feature type="transmembrane region" description="Helical" evidence="1">
    <location>
        <begin position="6"/>
        <end position="25"/>
    </location>
</feature>
<dbReference type="EMBL" id="JAAVMB010000016">
    <property type="protein sequence ID" value="NKC68857.1"/>
    <property type="molecule type" value="Genomic_DNA"/>
</dbReference>
<protein>
    <submittedName>
        <fullName evidence="2">Uncharacterized protein</fullName>
    </submittedName>
</protein>
<sequence length="216" mass="25750">MNYEWWQLWIPFFGTLITSFITFISNRNHFNKSEKIKEELFLKQSMFKKSMVDEERENTRKSELRENVSLYIILLSNHRKELESFVKTQRELESMLEFNKQVISATGGYNALMSSDPRVELPKLNQQKLEHFERLKDLEGNINELSQKLVLYFTDSEENNEIITLLRYAPEVISNVWGKIDSNINLEMMSFFIESSDTKTNRSELEKYMRDYLNNG</sequence>
<evidence type="ECO:0000313" key="2">
    <source>
        <dbReference type="EMBL" id="NKC68857.1"/>
    </source>
</evidence>
<keyword evidence="1" id="KW-0472">Membrane</keyword>
<dbReference type="AlphaFoldDB" id="A0A7X6DAL1"/>
<gene>
    <name evidence="2" type="ORF">HED35_12235</name>
</gene>
<evidence type="ECO:0000256" key="1">
    <source>
        <dbReference type="SAM" id="Phobius"/>
    </source>
</evidence>
<name>A0A7X6DAL1_9ENTE</name>
<comment type="caution">
    <text evidence="2">The sequence shown here is derived from an EMBL/GenBank/DDBJ whole genome shotgun (WGS) entry which is preliminary data.</text>
</comment>
<keyword evidence="1" id="KW-1133">Transmembrane helix</keyword>
<proteinExistence type="predicted"/>
<dbReference type="Proteomes" id="UP000521358">
    <property type="component" value="Unassembled WGS sequence"/>
</dbReference>
<organism evidence="2 3">
    <name type="scientific">Vagococcus fluvialis</name>
    <dbReference type="NCBI Taxonomy" id="2738"/>
    <lineage>
        <taxon>Bacteria</taxon>
        <taxon>Bacillati</taxon>
        <taxon>Bacillota</taxon>
        <taxon>Bacilli</taxon>
        <taxon>Lactobacillales</taxon>
        <taxon>Enterococcaceae</taxon>
        <taxon>Vagococcus</taxon>
    </lineage>
</organism>
<evidence type="ECO:0000313" key="3">
    <source>
        <dbReference type="Proteomes" id="UP000521358"/>
    </source>
</evidence>
<dbReference type="RefSeq" id="WP_167807947.1">
    <property type="nucleotide sequence ID" value="NZ_JAAVMB010000016.1"/>
</dbReference>
<keyword evidence="1" id="KW-0812">Transmembrane</keyword>
<accession>A0A7X6DAL1</accession>
<reference evidence="2 3" key="1">
    <citation type="submission" date="2020-03" db="EMBL/GenBank/DDBJ databases">
        <title>Bacterial samples isolated from urine from healthy bovine heifers (Gyr breed).</title>
        <authorList>
            <person name="Giannattasio-Ferraz S."/>
            <person name="Maskeri L."/>
            <person name="Penido A."/>
            <person name="Barbosa-Stancioli E.F."/>
            <person name="Putonti C."/>
        </authorList>
    </citation>
    <scope>NUCLEOTIDE SEQUENCE [LARGE SCALE GENOMIC DNA]</scope>
    <source>
        <strain evidence="2 3">UFMG-H7</strain>
    </source>
</reference>